<proteinExistence type="predicted"/>
<protein>
    <recommendedName>
        <fullName evidence="4">HNH endonuclease</fullName>
    </recommendedName>
</protein>
<gene>
    <name evidence="2" type="ORF">AB0K40_24760</name>
</gene>
<feature type="region of interest" description="Disordered" evidence="1">
    <location>
        <begin position="18"/>
        <end position="46"/>
    </location>
</feature>
<dbReference type="EMBL" id="JBFARM010000007">
    <property type="protein sequence ID" value="MEV4288733.1"/>
    <property type="molecule type" value="Genomic_DNA"/>
</dbReference>
<evidence type="ECO:0008006" key="4">
    <source>
        <dbReference type="Google" id="ProtNLM"/>
    </source>
</evidence>
<dbReference type="Proteomes" id="UP001552427">
    <property type="component" value="Unassembled WGS sequence"/>
</dbReference>
<evidence type="ECO:0000313" key="2">
    <source>
        <dbReference type="EMBL" id="MEV4288733.1"/>
    </source>
</evidence>
<reference evidence="2 3" key="1">
    <citation type="submission" date="2024-06" db="EMBL/GenBank/DDBJ databases">
        <title>The Natural Products Discovery Center: Release of the First 8490 Sequenced Strains for Exploring Actinobacteria Biosynthetic Diversity.</title>
        <authorList>
            <person name="Kalkreuter E."/>
            <person name="Kautsar S.A."/>
            <person name="Yang D."/>
            <person name="Bader C.D."/>
            <person name="Teijaro C.N."/>
            <person name="Fluegel L."/>
            <person name="Davis C.M."/>
            <person name="Simpson J.R."/>
            <person name="Lauterbach L."/>
            <person name="Steele A.D."/>
            <person name="Gui C."/>
            <person name="Meng S."/>
            <person name="Li G."/>
            <person name="Viehrig K."/>
            <person name="Ye F."/>
            <person name="Su P."/>
            <person name="Kiefer A.F."/>
            <person name="Nichols A."/>
            <person name="Cepeda A.J."/>
            <person name="Yan W."/>
            <person name="Fan B."/>
            <person name="Jiang Y."/>
            <person name="Adhikari A."/>
            <person name="Zheng C.-J."/>
            <person name="Schuster L."/>
            <person name="Cowan T.M."/>
            <person name="Smanski M.J."/>
            <person name="Chevrette M.G."/>
            <person name="De Carvalho L.P.S."/>
            <person name="Shen B."/>
        </authorList>
    </citation>
    <scope>NUCLEOTIDE SEQUENCE [LARGE SCALE GENOMIC DNA]</scope>
    <source>
        <strain evidence="2 3">NPDC049574</strain>
    </source>
</reference>
<accession>A0ABV3H898</accession>
<sequence>MKDSECRWCGEVFYGVRPGSKAPLHDNPSTNKRCAGTGQKTGAHVE</sequence>
<comment type="caution">
    <text evidence="2">The sequence shown here is derived from an EMBL/GenBank/DDBJ whole genome shotgun (WGS) entry which is preliminary data.</text>
</comment>
<name>A0ABV3H898_9ACTN</name>
<evidence type="ECO:0000313" key="3">
    <source>
        <dbReference type="Proteomes" id="UP001552427"/>
    </source>
</evidence>
<organism evidence="2 3">
    <name type="scientific">Nonomuraea bangladeshensis</name>
    <dbReference type="NCBI Taxonomy" id="404385"/>
    <lineage>
        <taxon>Bacteria</taxon>
        <taxon>Bacillati</taxon>
        <taxon>Actinomycetota</taxon>
        <taxon>Actinomycetes</taxon>
        <taxon>Streptosporangiales</taxon>
        <taxon>Streptosporangiaceae</taxon>
        <taxon>Nonomuraea</taxon>
    </lineage>
</organism>
<dbReference type="RefSeq" id="WP_364453964.1">
    <property type="nucleotide sequence ID" value="NZ_JBFARM010000007.1"/>
</dbReference>
<evidence type="ECO:0000256" key="1">
    <source>
        <dbReference type="SAM" id="MobiDB-lite"/>
    </source>
</evidence>
<keyword evidence="3" id="KW-1185">Reference proteome</keyword>